<keyword evidence="2" id="KW-0812">Transmembrane</keyword>
<accession>A0A2L0EMJ7</accession>
<dbReference type="EMBL" id="CP012673">
    <property type="protein sequence ID" value="AUX40523.1"/>
    <property type="molecule type" value="Genomic_DNA"/>
</dbReference>
<name>A0A2L0EMJ7_SORCE</name>
<dbReference type="RefSeq" id="WP_104978314.1">
    <property type="nucleotide sequence ID" value="NZ_CP012673.1"/>
</dbReference>
<evidence type="ECO:0000256" key="2">
    <source>
        <dbReference type="SAM" id="Phobius"/>
    </source>
</evidence>
<evidence type="ECO:0000313" key="4">
    <source>
        <dbReference type="Proteomes" id="UP000238348"/>
    </source>
</evidence>
<evidence type="ECO:0000256" key="1">
    <source>
        <dbReference type="SAM" id="MobiDB-lite"/>
    </source>
</evidence>
<dbReference type="AlphaFoldDB" id="A0A2L0EMJ7"/>
<feature type="region of interest" description="Disordered" evidence="1">
    <location>
        <begin position="45"/>
        <end position="103"/>
    </location>
</feature>
<feature type="compositionally biased region" description="Basic and acidic residues" evidence="1">
    <location>
        <begin position="49"/>
        <end position="64"/>
    </location>
</feature>
<dbReference type="Proteomes" id="UP000238348">
    <property type="component" value="Chromosome"/>
</dbReference>
<sequence>MLQSIRKLNEGSLLQRTLLHIGVFVAGSATVVALTSVALVSTAKAVFPPHDETEASAEETKQEGAEADADSSSPEAAADTAGAKGKTFAQMRLANRRESAAIR</sequence>
<organism evidence="3 4">
    <name type="scientific">Sorangium cellulosum</name>
    <name type="common">Polyangium cellulosum</name>
    <dbReference type="NCBI Taxonomy" id="56"/>
    <lineage>
        <taxon>Bacteria</taxon>
        <taxon>Pseudomonadati</taxon>
        <taxon>Myxococcota</taxon>
        <taxon>Polyangia</taxon>
        <taxon>Polyangiales</taxon>
        <taxon>Polyangiaceae</taxon>
        <taxon>Sorangium</taxon>
    </lineage>
</organism>
<keyword evidence="2" id="KW-0472">Membrane</keyword>
<feature type="transmembrane region" description="Helical" evidence="2">
    <location>
        <begin position="21"/>
        <end position="40"/>
    </location>
</feature>
<evidence type="ECO:0000313" key="3">
    <source>
        <dbReference type="EMBL" id="AUX40523.1"/>
    </source>
</evidence>
<protein>
    <submittedName>
        <fullName evidence="3">Uncharacterized protein</fullName>
    </submittedName>
</protein>
<gene>
    <name evidence="3" type="ORF">SOCE26_019240</name>
</gene>
<keyword evidence="2" id="KW-1133">Transmembrane helix</keyword>
<reference evidence="3 4" key="1">
    <citation type="submission" date="2015-09" db="EMBL/GenBank/DDBJ databases">
        <title>Sorangium comparison.</title>
        <authorList>
            <person name="Zaburannyi N."/>
            <person name="Bunk B."/>
            <person name="Overmann J."/>
            <person name="Mueller R."/>
        </authorList>
    </citation>
    <scope>NUCLEOTIDE SEQUENCE [LARGE SCALE GENOMIC DNA]</scope>
    <source>
        <strain evidence="3 4">So ce26</strain>
    </source>
</reference>
<feature type="compositionally biased region" description="Low complexity" evidence="1">
    <location>
        <begin position="70"/>
        <end position="89"/>
    </location>
</feature>
<proteinExistence type="predicted"/>